<name>A0A1I8BJW2_MELHA</name>
<dbReference type="Proteomes" id="UP000095281">
    <property type="component" value="Unplaced"/>
</dbReference>
<dbReference type="AlphaFoldDB" id="A0A1I8BJW2"/>
<dbReference type="InterPro" id="IPR001604">
    <property type="entry name" value="Endo_G_ENPP1-like_dom"/>
</dbReference>
<reference evidence="3" key="1">
    <citation type="submission" date="2016-11" db="UniProtKB">
        <authorList>
            <consortium name="WormBaseParasite"/>
        </authorList>
    </citation>
    <scope>IDENTIFICATION</scope>
</reference>
<sequence>MNKIKPVERFYWLPDPNFSEIFQPKYTDYDGPKRFELDHGHLATAFLHPFEQGYYLTNSVPQYDKINRGHWRVIEEYIR</sequence>
<protein>
    <submittedName>
        <fullName evidence="3">Endonuclease_NS domain-containing protein</fullName>
    </submittedName>
</protein>
<organism evidence="2 3">
    <name type="scientific">Meloidogyne hapla</name>
    <name type="common">Root-knot nematode worm</name>
    <dbReference type="NCBI Taxonomy" id="6305"/>
    <lineage>
        <taxon>Eukaryota</taxon>
        <taxon>Metazoa</taxon>
        <taxon>Ecdysozoa</taxon>
        <taxon>Nematoda</taxon>
        <taxon>Chromadorea</taxon>
        <taxon>Rhabditida</taxon>
        <taxon>Tylenchina</taxon>
        <taxon>Tylenchomorpha</taxon>
        <taxon>Tylenchoidea</taxon>
        <taxon>Meloidogynidae</taxon>
        <taxon>Meloidogyninae</taxon>
        <taxon>Meloidogyne</taxon>
    </lineage>
</organism>
<keyword evidence="2" id="KW-1185">Reference proteome</keyword>
<evidence type="ECO:0000259" key="1">
    <source>
        <dbReference type="Pfam" id="PF01223"/>
    </source>
</evidence>
<evidence type="ECO:0000313" key="2">
    <source>
        <dbReference type="Proteomes" id="UP000095281"/>
    </source>
</evidence>
<dbReference type="InterPro" id="IPR044925">
    <property type="entry name" value="His-Me_finger_sf"/>
</dbReference>
<dbReference type="InterPro" id="IPR044929">
    <property type="entry name" value="DNA/RNA_non-sp_Endonuclease_sf"/>
</dbReference>
<evidence type="ECO:0000313" key="3">
    <source>
        <dbReference type="WBParaSite" id="MhA1_Contig2597.frz3.gene3"/>
    </source>
</evidence>
<dbReference type="GO" id="GO:0003676">
    <property type="term" value="F:nucleic acid binding"/>
    <property type="evidence" value="ECO:0007669"/>
    <property type="project" value="InterPro"/>
</dbReference>
<dbReference type="GO" id="GO:0046872">
    <property type="term" value="F:metal ion binding"/>
    <property type="evidence" value="ECO:0007669"/>
    <property type="project" value="InterPro"/>
</dbReference>
<accession>A0A1I8BJW2</accession>
<dbReference type="Gene3D" id="3.40.570.10">
    <property type="entry name" value="Extracellular Endonuclease, subunit A"/>
    <property type="match status" value="1"/>
</dbReference>
<proteinExistence type="predicted"/>
<dbReference type="GO" id="GO:0016787">
    <property type="term" value="F:hydrolase activity"/>
    <property type="evidence" value="ECO:0007669"/>
    <property type="project" value="InterPro"/>
</dbReference>
<dbReference type="Pfam" id="PF01223">
    <property type="entry name" value="Endonuclease_NS"/>
    <property type="match status" value="1"/>
</dbReference>
<dbReference type="WBParaSite" id="MhA1_Contig2597.frz3.gene3">
    <property type="protein sequence ID" value="MhA1_Contig2597.frz3.gene3"/>
    <property type="gene ID" value="MhA1_Contig2597.frz3.gene3"/>
</dbReference>
<dbReference type="SUPFAM" id="SSF54060">
    <property type="entry name" value="His-Me finger endonucleases"/>
    <property type="match status" value="1"/>
</dbReference>
<feature type="domain" description="DNA/RNA non-specific endonuclease/pyrophosphatase/phosphodiesterase" evidence="1">
    <location>
        <begin position="11"/>
        <end position="79"/>
    </location>
</feature>